<evidence type="ECO:0000313" key="11">
    <source>
        <dbReference type="EMBL" id="GAA2105197.1"/>
    </source>
</evidence>
<feature type="domain" description="Protein kinase" evidence="10">
    <location>
        <begin position="13"/>
        <end position="269"/>
    </location>
</feature>
<keyword evidence="9" id="KW-0472">Membrane</keyword>
<comment type="caution">
    <text evidence="11">The sequence shown here is derived from an EMBL/GenBank/DDBJ whole genome shotgun (WGS) entry which is preliminary data.</text>
</comment>
<reference evidence="11 12" key="1">
    <citation type="journal article" date="2019" name="Int. J. Syst. Evol. Microbiol.">
        <title>The Global Catalogue of Microorganisms (GCM) 10K type strain sequencing project: providing services to taxonomists for standard genome sequencing and annotation.</title>
        <authorList>
            <consortium name="The Broad Institute Genomics Platform"/>
            <consortium name="The Broad Institute Genome Sequencing Center for Infectious Disease"/>
            <person name="Wu L."/>
            <person name="Ma J."/>
        </authorList>
    </citation>
    <scope>NUCLEOTIDE SEQUENCE [LARGE SCALE GENOMIC DNA]</scope>
    <source>
        <strain evidence="11 12">JCM 13813</strain>
    </source>
</reference>
<dbReference type="PANTHER" id="PTHR43289:SF6">
    <property type="entry name" value="SERINE_THREONINE-PROTEIN KINASE NEKL-3"/>
    <property type="match status" value="1"/>
</dbReference>
<feature type="transmembrane region" description="Helical" evidence="9">
    <location>
        <begin position="381"/>
        <end position="402"/>
    </location>
</feature>
<keyword evidence="3" id="KW-0808">Transferase</keyword>
<dbReference type="InterPro" id="IPR008271">
    <property type="entry name" value="Ser/Thr_kinase_AS"/>
</dbReference>
<dbReference type="Proteomes" id="UP001501161">
    <property type="component" value="Unassembled WGS sequence"/>
</dbReference>
<keyword evidence="6 7" id="KW-0067">ATP-binding</keyword>
<evidence type="ECO:0000256" key="3">
    <source>
        <dbReference type="ARBA" id="ARBA00022679"/>
    </source>
</evidence>
<dbReference type="InterPro" id="IPR017441">
    <property type="entry name" value="Protein_kinase_ATP_BS"/>
</dbReference>
<dbReference type="EMBL" id="BAAAMQ010000010">
    <property type="protein sequence ID" value="GAA2105197.1"/>
    <property type="molecule type" value="Genomic_DNA"/>
</dbReference>
<dbReference type="InterPro" id="IPR000719">
    <property type="entry name" value="Prot_kinase_dom"/>
</dbReference>
<dbReference type="InterPro" id="IPR011009">
    <property type="entry name" value="Kinase-like_dom_sf"/>
</dbReference>
<evidence type="ECO:0000256" key="1">
    <source>
        <dbReference type="ARBA" id="ARBA00012513"/>
    </source>
</evidence>
<keyword evidence="9" id="KW-0812">Transmembrane</keyword>
<evidence type="ECO:0000259" key="10">
    <source>
        <dbReference type="PROSITE" id="PS50011"/>
    </source>
</evidence>
<keyword evidence="5" id="KW-0418">Kinase</keyword>
<evidence type="ECO:0000256" key="8">
    <source>
        <dbReference type="SAM" id="MobiDB-lite"/>
    </source>
</evidence>
<evidence type="ECO:0000256" key="2">
    <source>
        <dbReference type="ARBA" id="ARBA00022527"/>
    </source>
</evidence>
<dbReference type="PROSITE" id="PS00107">
    <property type="entry name" value="PROTEIN_KINASE_ATP"/>
    <property type="match status" value="1"/>
</dbReference>
<evidence type="ECO:0000313" key="12">
    <source>
        <dbReference type="Proteomes" id="UP001501161"/>
    </source>
</evidence>
<evidence type="ECO:0000256" key="6">
    <source>
        <dbReference type="ARBA" id="ARBA00022840"/>
    </source>
</evidence>
<accession>A0ABN2X5S9</accession>
<organism evidence="11 12">
    <name type="scientific">Nocardioides furvisabuli</name>
    <dbReference type="NCBI Taxonomy" id="375542"/>
    <lineage>
        <taxon>Bacteria</taxon>
        <taxon>Bacillati</taxon>
        <taxon>Actinomycetota</taxon>
        <taxon>Actinomycetes</taxon>
        <taxon>Propionibacteriales</taxon>
        <taxon>Nocardioidaceae</taxon>
        <taxon>Nocardioides</taxon>
    </lineage>
</organism>
<dbReference type="Gene3D" id="1.10.510.10">
    <property type="entry name" value="Transferase(Phosphotransferase) domain 1"/>
    <property type="match status" value="1"/>
</dbReference>
<evidence type="ECO:0000256" key="4">
    <source>
        <dbReference type="ARBA" id="ARBA00022741"/>
    </source>
</evidence>
<dbReference type="RefSeq" id="WP_231249048.1">
    <property type="nucleotide sequence ID" value="NZ_BAAAMQ010000010.1"/>
</dbReference>
<name>A0ABN2X5S9_9ACTN</name>
<keyword evidence="12" id="KW-1185">Reference proteome</keyword>
<sequence length="516" mass="54737">MTTSTDAPTIVGYTYVKHIGTGGFADVHLYEQHLPARKVAVKVLRDPGSDAAVLAQFHAEANLMAQLSGHSSIVGIIAADVSDDGRPYLVMEYCPPPTLASRYRTERIDLAEALETGIRVASAVETVHRAGILHRDIKPHNILTSAFGHPKLTDFGIAGSASGEDQSYGMSVPWSPPESFTETPPVDVRVDVWALAATVYSLIAGRSPFEVPGAPNDNATLMNRIERQPLAPLNRSDVPASLNRVLARAMSKRLEDRHATAFDLAHDLQDVQSELGLPQTRVDVFDASPTAPDTTEEDQRTYIRPVAVIVPDALRQGTLLRPAAVHPSDGRTLSKPAPVQPHATSVPSGPGLLGQVPHELERPEPPVAGVEEGAATPRTRVAVLAGIAGILALVAVVTAVVLTRDSGAQVDRQAFGGAEQPADAVAAFVPSPSEVRATSRSGEVVFRWTNPEPESGDAFGIQWTRADEAQPIATVDGTSFTAPGRAGDIVCVSVMLVRGDGSASQPTDDVCRAVRR</sequence>
<keyword evidence="4 7" id="KW-0547">Nucleotide-binding</keyword>
<dbReference type="CDD" id="cd14014">
    <property type="entry name" value="STKc_PknB_like"/>
    <property type="match status" value="1"/>
</dbReference>
<evidence type="ECO:0000256" key="9">
    <source>
        <dbReference type="SAM" id="Phobius"/>
    </source>
</evidence>
<dbReference type="PROSITE" id="PS50011">
    <property type="entry name" value="PROTEIN_KINASE_DOM"/>
    <property type="match status" value="1"/>
</dbReference>
<proteinExistence type="predicted"/>
<dbReference type="PROSITE" id="PS00108">
    <property type="entry name" value="PROTEIN_KINASE_ST"/>
    <property type="match status" value="1"/>
</dbReference>
<dbReference type="SUPFAM" id="SSF56112">
    <property type="entry name" value="Protein kinase-like (PK-like)"/>
    <property type="match status" value="1"/>
</dbReference>
<dbReference type="Pfam" id="PF00069">
    <property type="entry name" value="Pkinase"/>
    <property type="match status" value="1"/>
</dbReference>
<keyword evidence="2" id="KW-0723">Serine/threonine-protein kinase</keyword>
<gene>
    <name evidence="11" type="ORF">GCM10009726_17550</name>
</gene>
<feature type="region of interest" description="Disordered" evidence="8">
    <location>
        <begin position="324"/>
        <end position="350"/>
    </location>
</feature>
<feature type="binding site" evidence="7">
    <location>
        <position position="42"/>
    </location>
    <ligand>
        <name>ATP</name>
        <dbReference type="ChEBI" id="CHEBI:30616"/>
    </ligand>
</feature>
<dbReference type="EC" id="2.7.11.1" evidence="1"/>
<keyword evidence="9" id="KW-1133">Transmembrane helix</keyword>
<protein>
    <recommendedName>
        <fullName evidence="1">non-specific serine/threonine protein kinase</fullName>
        <ecNumber evidence="1">2.7.11.1</ecNumber>
    </recommendedName>
</protein>
<dbReference type="SMART" id="SM00220">
    <property type="entry name" value="S_TKc"/>
    <property type="match status" value="1"/>
</dbReference>
<evidence type="ECO:0000256" key="5">
    <source>
        <dbReference type="ARBA" id="ARBA00022777"/>
    </source>
</evidence>
<dbReference type="PANTHER" id="PTHR43289">
    <property type="entry name" value="MITOGEN-ACTIVATED PROTEIN KINASE KINASE KINASE 20-RELATED"/>
    <property type="match status" value="1"/>
</dbReference>
<evidence type="ECO:0000256" key="7">
    <source>
        <dbReference type="PROSITE-ProRule" id="PRU10141"/>
    </source>
</evidence>